<dbReference type="Pfam" id="PF17167">
    <property type="entry name" value="Glyco_hydro_94"/>
    <property type="match status" value="1"/>
</dbReference>
<keyword evidence="6" id="KW-1185">Reference proteome</keyword>
<dbReference type="Proteomes" id="UP000293925">
    <property type="component" value="Unassembled WGS sequence"/>
</dbReference>
<sequence>MKSFFFFLLILLFNLKSNAQTIGNWFFSKKGLPVYNYTGTLPYAAVDKQGKDAEQPADPFFLLGNYRATLITHASGRYQFITAERVWARINGDADQTNYGWNEASIAFKNDKKLRKVTLTGVNSVAADQNASKKYFGIGFARYSYQLANSIHCTRTISVKPSAKVNAGNPSFVVTISLKNNGKKAQRLTYSERMLVNYTQNSLQYTDITKRPILYHSKITIDQNKKIALAKINYQTNTFLVIPNKAQRFIYDIAPPSVFMVVKNNNPQEISTVSAQNDTLATKVDIFIKPNETKVFNVVIGLADDKSFEGVQKQVDDLFLDASSSSVEEGLFAQQWKEKLPDLSTEKNEVLRREMLWNAHVIEASAKYSEYYKETSIPQGTVYSYHFGDNISLRDHLQAALPACYTNPELAKSCIRYVIKHSDFDGEIKRGNSGFGYTPPSIYKESDPQLYFFNTIAEYLLITKDYNFLNEKVSFYPAENERQDVVINMLKKYFIYLRDEVGTGSHGLVKMLNSDWSDSFFHKYSPNVFAGTAESHLNSAMVLAVFPKLIKELKNSGNTEARELVSSMEDYRKSIETAFMKDLGTRKFAARAYLNENLKFGINEVCIEPQGYLLQIPSLSIERKKEIYDYVKSKISTPEKIGIRTREKPLWDRNPDGEDGGIWYSLEYPLLLGVASFDKEEAKSLLMKFSFQNFATNYPSYWVGQWTAPDEINSTLYREGIYAFWVGVPNLKTAFQGFCSHPHTWPLYCYLKMKEN</sequence>
<dbReference type="Gene3D" id="1.50.10.10">
    <property type="match status" value="1"/>
</dbReference>
<dbReference type="GO" id="GO:0016757">
    <property type="term" value="F:glycosyltransferase activity"/>
    <property type="evidence" value="ECO:0007669"/>
    <property type="project" value="UniProtKB-KW"/>
</dbReference>
<dbReference type="InterPro" id="IPR008928">
    <property type="entry name" value="6-hairpin_glycosidase_sf"/>
</dbReference>
<feature type="domain" description="Glycosyl hydrolase 94 catalytic" evidence="4">
    <location>
        <begin position="391"/>
        <end position="604"/>
    </location>
</feature>
<keyword evidence="3" id="KW-0732">Signal</keyword>
<feature type="signal peptide" evidence="3">
    <location>
        <begin position="1"/>
        <end position="19"/>
    </location>
</feature>
<dbReference type="InterPro" id="IPR012341">
    <property type="entry name" value="6hp_glycosidase-like_sf"/>
</dbReference>
<comment type="caution">
    <text evidence="5">The sequence shown here is derived from an EMBL/GenBank/DDBJ whole genome shotgun (WGS) entry which is preliminary data.</text>
</comment>
<dbReference type="InterPro" id="IPR033432">
    <property type="entry name" value="GH94_catalytic"/>
</dbReference>
<reference evidence="5 6" key="1">
    <citation type="submission" date="2019-02" db="EMBL/GenBank/DDBJ databases">
        <title>Pedobacter sp. RP-3-21 sp. nov., isolated from Arctic soil.</title>
        <authorList>
            <person name="Dahal R.H."/>
        </authorList>
    </citation>
    <scope>NUCLEOTIDE SEQUENCE [LARGE SCALE GENOMIC DNA]</scope>
    <source>
        <strain evidence="5 6">RP-3-21</strain>
    </source>
</reference>
<evidence type="ECO:0000313" key="5">
    <source>
        <dbReference type="EMBL" id="TCD28348.1"/>
    </source>
</evidence>
<dbReference type="GO" id="GO:0005975">
    <property type="term" value="P:carbohydrate metabolic process"/>
    <property type="evidence" value="ECO:0007669"/>
    <property type="project" value="InterPro"/>
</dbReference>
<evidence type="ECO:0000256" key="1">
    <source>
        <dbReference type="ARBA" id="ARBA00022676"/>
    </source>
</evidence>
<dbReference type="PANTHER" id="PTHR37469:SF2">
    <property type="entry name" value="CELLOBIONIC ACID PHOSPHORYLASE"/>
    <property type="match status" value="1"/>
</dbReference>
<dbReference type="AlphaFoldDB" id="A0A4R0Q451"/>
<organism evidence="5 6">
    <name type="scientific">Pedobacter psychrodurus</name>
    <dbReference type="NCBI Taxonomy" id="2530456"/>
    <lineage>
        <taxon>Bacteria</taxon>
        <taxon>Pseudomonadati</taxon>
        <taxon>Bacteroidota</taxon>
        <taxon>Sphingobacteriia</taxon>
        <taxon>Sphingobacteriales</taxon>
        <taxon>Sphingobacteriaceae</taxon>
        <taxon>Pedobacter</taxon>
    </lineage>
</organism>
<keyword evidence="1" id="KW-0328">Glycosyltransferase</keyword>
<evidence type="ECO:0000256" key="3">
    <source>
        <dbReference type="SAM" id="SignalP"/>
    </source>
</evidence>
<evidence type="ECO:0000256" key="2">
    <source>
        <dbReference type="ARBA" id="ARBA00022679"/>
    </source>
</evidence>
<dbReference type="SUPFAM" id="SSF48208">
    <property type="entry name" value="Six-hairpin glycosidases"/>
    <property type="match status" value="1"/>
</dbReference>
<accession>A0A4R0Q451</accession>
<keyword evidence="2" id="KW-0808">Transferase</keyword>
<dbReference type="InterPro" id="IPR052047">
    <property type="entry name" value="GH94_Enzymes"/>
</dbReference>
<gene>
    <name evidence="5" type="ORF">EZ456_06605</name>
</gene>
<feature type="chain" id="PRO_5020314726" description="Glycosyl hydrolase 94 catalytic domain-containing protein" evidence="3">
    <location>
        <begin position="20"/>
        <end position="756"/>
    </location>
</feature>
<dbReference type="OrthoDB" id="9769991at2"/>
<dbReference type="EMBL" id="SJSO01000004">
    <property type="protein sequence ID" value="TCD28348.1"/>
    <property type="molecule type" value="Genomic_DNA"/>
</dbReference>
<proteinExistence type="predicted"/>
<protein>
    <recommendedName>
        <fullName evidence="4">Glycosyl hydrolase 94 catalytic domain-containing protein</fullName>
    </recommendedName>
</protein>
<dbReference type="PANTHER" id="PTHR37469">
    <property type="entry name" value="CELLOBIONIC ACID PHOSPHORYLASE-RELATED"/>
    <property type="match status" value="1"/>
</dbReference>
<dbReference type="RefSeq" id="WP_131528499.1">
    <property type="nucleotide sequence ID" value="NZ_SJSO01000004.1"/>
</dbReference>
<evidence type="ECO:0000313" key="6">
    <source>
        <dbReference type="Proteomes" id="UP000293925"/>
    </source>
</evidence>
<name>A0A4R0Q451_9SPHI</name>
<evidence type="ECO:0000259" key="4">
    <source>
        <dbReference type="Pfam" id="PF17167"/>
    </source>
</evidence>